<dbReference type="Proteomes" id="UP001241758">
    <property type="component" value="Unassembled WGS sequence"/>
</dbReference>
<gene>
    <name evidence="1" type="ORF">QLQ12_34245</name>
</gene>
<accession>A0ABT6WVB4</accession>
<protein>
    <recommendedName>
        <fullName evidence="3">Transposase</fullName>
    </recommendedName>
</protein>
<organism evidence="1 2">
    <name type="scientific">Actinoplanes sandaracinus</name>
    <dbReference type="NCBI Taxonomy" id="3045177"/>
    <lineage>
        <taxon>Bacteria</taxon>
        <taxon>Bacillati</taxon>
        <taxon>Actinomycetota</taxon>
        <taxon>Actinomycetes</taxon>
        <taxon>Micromonosporales</taxon>
        <taxon>Micromonosporaceae</taxon>
        <taxon>Actinoplanes</taxon>
    </lineage>
</organism>
<evidence type="ECO:0000313" key="1">
    <source>
        <dbReference type="EMBL" id="MDI6103687.1"/>
    </source>
</evidence>
<dbReference type="RefSeq" id="WP_282764900.1">
    <property type="nucleotide sequence ID" value="NZ_JASCTH010000027.1"/>
</dbReference>
<evidence type="ECO:0000313" key="2">
    <source>
        <dbReference type="Proteomes" id="UP001241758"/>
    </source>
</evidence>
<keyword evidence="2" id="KW-1185">Reference proteome</keyword>
<reference evidence="1 2" key="1">
    <citation type="submission" date="2023-05" db="EMBL/GenBank/DDBJ databases">
        <title>Actinoplanes sp. NEAU-A12 genome sequencing.</title>
        <authorList>
            <person name="Wang Z.-S."/>
        </authorList>
    </citation>
    <scope>NUCLEOTIDE SEQUENCE [LARGE SCALE GENOMIC DNA]</scope>
    <source>
        <strain evidence="1 2">NEAU-A12</strain>
    </source>
</reference>
<comment type="caution">
    <text evidence="1">The sequence shown here is derived from an EMBL/GenBank/DDBJ whole genome shotgun (WGS) entry which is preliminary data.</text>
</comment>
<name>A0ABT6WVB4_9ACTN</name>
<sequence>MMITTVDAVFGRDARSVLPRTRREGPDGGVRRRERGGFTVGTTTVDLSIRTRRVFAHQAGIGWRQVHHQAVASAAATGR</sequence>
<dbReference type="EMBL" id="JASCTH010000027">
    <property type="protein sequence ID" value="MDI6103687.1"/>
    <property type="molecule type" value="Genomic_DNA"/>
</dbReference>
<proteinExistence type="predicted"/>
<evidence type="ECO:0008006" key="3">
    <source>
        <dbReference type="Google" id="ProtNLM"/>
    </source>
</evidence>